<evidence type="ECO:0000313" key="2">
    <source>
        <dbReference type="Proteomes" id="UP001151760"/>
    </source>
</evidence>
<protein>
    <submittedName>
        <fullName evidence="1">Uncharacterized protein</fullName>
    </submittedName>
</protein>
<accession>A0ABQ5A1E8</accession>
<reference evidence="1" key="2">
    <citation type="submission" date="2022-01" db="EMBL/GenBank/DDBJ databases">
        <authorList>
            <person name="Yamashiro T."/>
            <person name="Shiraishi A."/>
            <person name="Satake H."/>
            <person name="Nakayama K."/>
        </authorList>
    </citation>
    <scope>NUCLEOTIDE SEQUENCE</scope>
</reference>
<keyword evidence="2" id="KW-1185">Reference proteome</keyword>
<proteinExistence type="predicted"/>
<organism evidence="1 2">
    <name type="scientific">Tanacetum coccineum</name>
    <dbReference type="NCBI Taxonomy" id="301880"/>
    <lineage>
        <taxon>Eukaryota</taxon>
        <taxon>Viridiplantae</taxon>
        <taxon>Streptophyta</taxon>
        <taxon>Embryophyta</taxon>
        <taxon>Tracheophyta</taxon>
        <taxon>Spermatophyta</taxon>
        <taxon>Magnoliopsida</taxon>
        <taxon>eudicotyledons</taxon>
        <taxon>Gunneridae</taxon>
        <taxon>Pentapetalae</taxon>
        <taxon>asterids</taxon>
        <taxon>campanulids</taxon>
        <taxon>Asterales</taxon>
        <taxon>Asteraceae</taxon>
        <taxon>Asteroideae</taxon>
        <taxon>Anthemideae</taxon>
        <taxon>Anthemidinae</taxon>
        <taxon>Tanacetum</taxon>
    </lineage>
</organism>
<sequence>MVYGFSRPISLIGKRYTRLWLKSLANRLVGVLGDLAMRLQSAFVATDKILDRLHHLLGTKIRGNMSRKKALERSGDKVLSPSSRCDLRANLYGETGIEQGCFWWSSNPLDNVVHEVRVLQVGVFMFADTSIEAGNRENTRSGIEEINLNSLAEIFSIDYSRVPCEDRYVGR</sequence>
<name>A0ABQ5A1E8_9ASTR</name>
<dbReference type="Proteomes" id="UP001151760">
    <property type="component" value="Unassembled WGS sequence"/>
</dbReference>
<comment type="caution">
    <text evidence="1">The sequence shown here is derived from an EMBL/GenBank/DDBJ whole genome shotgun (WGS) entry which is preliminary data.</text>
</comment>
<dbReference type="EMBL" id="BQNB010011859">
    <property type="protein sequence ID" value="GJS96080.1"/>
    <property type="molecule type" value="Genomic_DNA"/>
</dbReference>
<evidence type="ECO:0000313" key="1">
    <source>
        <dbReference type="EMBL" id="GJS96080.1"/>
    </source>
</evidence>
<reference evidence="1" key="1">
    <citation type="journal article" date="2022" name="Int. J. Mol. Sci.">
        <title>Draft Genome of Tanacetum Coccineum: Genomic Comparison of Closely Related Tanacetum-Family Plants.</title>
        <authorList>
            <person name="Yamashiro T."/>
            <person name="Shiraishi A."/>
            <person name="Nakayama K."/>
            <person name="Satake H."/>
        </authorList>
    </citation>
    <scope>NUCLEOTIDE SEQUENCE</scope>
</reference>
<gene>
    <name evidence="1" type="ORF">Tco_0803048</name>
</gene>